<organism evidence="1 2">
    <name type="scientific">Chrysodeixis includens</name>
    <name type="common">Soybean looper</name>
    <name type="synonym">Pseudoplusia includens</name>
    <dbReference type="NCBI Taxonomy" id="689277"/>
    <lineage>
        <taxon>Eukaryota</taxon>
        <taxon>Metazoa</taxon>
        <taxon>Ecdysozoa</taxon>
        <taxon>Arthropoda</taxon>
        <taxon>Hexapoda</taxon>
        <taxon>Insecta</taxon>
        <taxon>Pterygota</taxon>
        <taxon>Neoptera</taxon>
        <taxon>Endopterygota</taxon>
        <taxon>Lepidoptera</taxon>
        <taxon>Glossata</taxon>
        <taxon>Ditrysia</taxon>
        <taxon>Noctuoidea</taxon>
        <taxon>Noctuidae</taxon>
        <taxon>Plusiinae</taxon>
        <taxon>Chrysodeixis</taxon>
    </lineage>
</organism>
<gene>
    <name evidence="1" type="ORF">CINC_LOCUS5597</name>
</gene>
<protein>
    <submittedName>
        <fullName evidence="1">Uncharacterized protein</fullName>
    </submittedName>
</protein>
<dbReference type="Proteomes" id="UP001154114">
    <property type="component" value="Chromosome 2"/>
</dbReference>
<sequence>MSQTPPGRKSHREFLSGERVMPPQAGAAGEVLQLHSVVKGDIFYRPRTNACYLFAELPDGTACYSIRDSKRYRLCCLLMLLHRLTTLLSVLTCLENKEDNYYN</sequence>
<dbReference type="EMBL" id="LR824005">
    <property type="protein sequence ID" value="CAH0592391.1"/>
    <property type="molecule type" value="Genomic_DNA"/>
</dbReference>
<dbReference type="AlphaFoldDB" id="A0A9P0BT89"/>
<accession>A0A9P0BT89</accession>
<proteinExistence type="predicted"/>
<reference evidence="1" key="1">
    <citation type="submission" date="2021-12" db="EMBL/GenBank/DDBJ databases">
        <authorList>
            <person name="King R."/>
        </authorList>
    </citation>
    <scope>NUCLEOTIDE SEQUENCE</scope>
</reference>
<evidence type="ECO:0000313" key="2">
    <source>
        <dbReference type="Proteomes" id="UP001154114"/>
    </source>
</evidence>
<name>A0A9P0BT89_CHRIL</name>
<keyword evidence="2" id="KW-1185">Reference proteome</keyword>
<evidence type="ECO:0000313" key="1">
    <source>
        <dbReference type="EMBL" id="CAH0592391.1"/>
    </source>
</evidence>